<name>A0AAV2J8R9_KNICA</name>
<organism evidence="2 3">
    <name type="scientific">Knipowitschia caucasica</name>
    <name type="common">Caucasian dwarf goby</name>
    <name type="synonym">Pomatoschistus caucasicus</name>
    <dbReference type="NCBI Taxonomy" id="637954"/>
    <lineage>
        <taxon>Eukaryota</taxon>
        <taxon>Metazoa</taxon>
        <taxon>Chordata</taxon>
        <taxon>Craniata</taxon>
        <taxon>Vertebrata</taxon>
        <taxon>Euteleostomi</taxon>
        <taxon>Actinopterygii</taxon>
        <taxon>Neopterygii</taxon>
        <taxon>Teleostei</taxon>
        <taxon>Neoteleostei</taxon>
        <taxon>Acanthomorphata</taxon>
        <taxon>Gobiaria</taxon>
        <taxon>Gobiiformes</taxon>
        <taxon>Gobioidei</taxon>
        <taxon>Gobiidae</taxon>
        <taxon>Gobiinae</taxon>
        <taxon>Knipowitschia</taxon>
    </lineage>
</organism>
<proteinExistence type="predicted"/>
<keyword evidence="3" id="KW-1185">Reference proteome</keyword>
<accession>A0AAV2J8R9</accession>
<evidence type="ECO:0000256" key="1">
    <source>
        <dbReference type="SAM" id="MobiDB-lite"/>
    </source>
</evidence>
<dbReference type="Proteomes" id="UP001497482">
    <property type="component" value="Chromosome 11"/>
</dbReference>
<gene>
    <name evidence="2" type="ORF">KC01_LOCUS5168</name>
</gene>
<evidence type="ECO:0000313" key="2">
    <source>
        <dbReference type="EMBL" id="CAL1573228.1"/>
    </source>
</evidence>
<protein>
    <submittedName>
        <fullName evidence="2">Uncharacterized protein</fullName>
    </submittedName>
</protein>
<dbReference type="EMBL" id="OZ035833">
    <property type="protein sequence ID" value="CAL1573228.1"/>
    <property type="molecule type" value="Genomic_DNA"/>
</dbReference>
<feature type="region of interest" description="Disordered" evidence="1">
    <location>
        <begin position="1"/>
        <end position="68"/>
    </location>
</feature>
<sequence>MRLRGADRATGPSCRTELQDRAAGPSYRTELQDRAAGPSYRTELQDRAAGPSYRTELQDRATGPSYRTELQDRAPQIIAGQHWITQRRPTIESDDKVITLPLKYGSSSEFDGGVVVLHVSCYP</sequence>
<evidence type="ECO:0000313" key="3">
    <source>
        <dbReference type="Proteomes" id="UP001497482"/>
    </source>
</evidence>
<dbReference type="AlphaFoldDB" id="A0AAV2J8R9"/>
<reference evidence="2 3" key="1">
    <citation type="submission" date="2024-04" db="EMBL/GenBank/DDBJ databases">
        <authorList>
            <person name="Waldvogel A.-M."/>
            <person name="Schoenle A."/>
        </authorList>
    </citation>
    <scope>NUCLEOTIDE SEQUENCE [LARGE SCALE GENOMIC DNA]</scope>
</reference>